<accession>A0A426WZP9</accession>
<evidence type="ECO:0000313" key="1">
    <source>
        <dbReference type="EMBL" id="RRT32697.1"/>
    </source>
</evidence>
<sequence length="66" mass="7170">RTDVAALGRQLFRALCRQAPPLDGASVGAAPMGAAYAHKQLLYGRRPLAGWPWVLPLRSPLHGPWL</sequence>
<proteinExistence type="predicted"/>
<protein>
    <submittedName>
        <fullName evidence="1">Uncharacterized protein</fullName>
    </submittedName>
</protein>
<feature type="non-terminal residue" evidence="1">
    <location>
        <position position="1"/>
    </location>
</feature>
<name>A0A426WZP9_ENSVE</name>
<comment type="caution">
    <text evidence="1">The sequence shown here is derived from an EMBL/GenBank/DDBJ whole genome shotgun (WGS) entry which is preliminary data.</text>
</comment>
<dbReference type="Proteomes" id="UP000287651">
    <property type="component" value="Unassembled WGS sequence"/>
</dbReference>
<organism evidence="1 2">
    <name type="scientific">Ensete ventricosum</name>
    <name type="common">Abyssinian banana</name>
    <name type="synonym">Musa ensete</name>
    <dbReference type="NCBI Taxonomy" id="4639"/>
    <lineage>
        <taxon>Eukaryota</taxon>
        <taxon>Viridiplantae</taxon>
        <taxon>Streptophyta</taxon>
        <taxon>Embryophyta</taxon>
        <taxon>Tracheophyta</taxon>
        <taxon>Spermatophyta</taxon>
        <taxon>Magnoliopsida</taxon>
        <taxon>Liliopsida</taxon>
        <taxon>Zingiberales</taxon>
        <taxon>Musaceae</taxon>
        <taxon>Ensete</taxon>
    </lineage>
</organism>
<reference evidence="1 2" key="1">
    <citation type="journal article" date="2014" name="Agronomy (Basel)">
        <title>A Draft Genome Sequence for Ensete ventricosum, the Drought-Tolerant Tree Against Hunger.</title>
        <authorList>
            <person name="Harrison J."/>
            <person name="Moore K.A."/>
            <person name="Paszkiewicz K."/>
            <person name="Jones T."/>
            <person name="Grant M."/>
            <person name="Ambacheew D."/>
            <person name="Muzemil S."/>
            <person name="Studholme D.J."/>
        </authorList>
    </citation>
    <scope>NUCLEOTIDE SEQUENCE [LARGE SCALE GENOMIC DNA]</scope>
</reference>
<evidence type="ECO:0000313" key="2">
    <source>
        <dbReference type="Proteomes" id="UP000287651"/>
    </source>
</evidence>
<dbReference type="AlphaFoldDB" id="A0A426WZP9"/>
<gene>
    <name evidence="1" type="ORF">B296_00048006</name>
</gene>
<dbReference type="EMBL" id="AMZH03030953">
    <property type="protein sequence ID" value="RRT32697.1"/>
    <property type="molecule type" value="Genomic_DNA"/>
</dbReference>